<protein>
    <recommendedName>
        <fullName evidence="1">DUF7931 domain-containing protein</fullName>
    </recommendedName>
</protein>
<evidence type="ECO:0000313" key="2">
    <source>
        <dbReference type="EMBL" id="MYN08384.1"/>
    </source>
</evidence>
<evidence type="ECO:0000313" key="3">
    <source>
        <dbReference type="Proteomes" id="UP000450676"/>
    </source>
</evidence>
<comment type="caution">
    <text evidence="2">The sequence shown here is derived from an EMBL/GenBank/DDBJ whole genome shotgun (WGS) entry which is preliminary data.</text>
</comment>
<gene>
    <name evidence="2" type="ORF">GTP77_13670</name>
</gene>
<dbReference type="InterPro" id="IPR057691">
    <property type="entry name" value="DUF7931"/>
</dbReference>
<evidence type="ECO:0000259" key="1">
    <source>
        <dbReference type="Pfam" id="PF25559"/>
    </source>
</evidence>
<dbReference type="Pfam" id="PF25559">
    <property type="entry name" value="DUF7931"/>
    <property type="match status" value="1"/>
</dbReference>
<name>A0A7X4HBV6_9BURK</name>
<feature type="domain" description="DUF7931" evidence="1">
    <location>
        <begin position="3"/>
        <end position="121"/>
    </location>
</feature>
<sequence>MQLFDPDFASWQLGSSEMDALLRHFLSKHGKLTLLAHSNAELERNAPRFQRLLRDYSHAIECRRSSPALRLLTDSFCIADQLHVVRRYHSDHFRGEAVYDSATDTQVCGERYAEMWAESLPGLNADTTGL</sequence>
<organism evidence="2 3">
    <name type="scientific">Pseudoduganella aquatica</name>
    <dbReference type="NCBI Taxonomy" id="2660641"/>
    <lineage>
        <taxon>Bacteria</taxon>
        <taxon>Pseudomonadati</taxon>
        <taxon>Pseudomonadota</taxon>
        <taxon>Betaproteobacteria</taxon>
        <taxon>Burkholderiales</taxon>
        <taxon>Oxalobacteraceae</taxon>
        <taxon>Telluria group</taxon>
        <taxon>Pseudoduganella</taxon>
    </lineage>
</organism>
<dbReference type="Proteomes" id="UP000450676">
    <property type="component" value="Unassembled WGS sequence"/>
</dbReference>
<reference evidence="2 3" key="1">
    <citation type="submission" date="2019-12" db="EMBL/GenBank/DDBJ databases">
        <title>Novel species isolated from a subtropical stream in China.</title>
        <authorList>
            <person name="Lu H."/>
        </authorList>
    </citation>
    <scope>NUCLEOTIDE SEQUENCE [LARGE SCALE GENOMIC DNA]</scope>
    <source>
        <strain evidence="2 3">FT127W</strain>
    </source>
</reference>
<dbReference type="AlphaFoldDB" id="A0A7X4HBV6"/>
<accession>A0A7X4HBV6</accession>
<dbReference type="EMBL" id="WWCU01000013">
    <property type="protein sequence ID" value="MYN08384.1"/>
    <property type="molecule type" value="Genomic_DNA"/>
</dbReference>
<proteinExistence type="predicted"/>
<keyword evidence="3" id="KW-1185">Reference proteome</keyword>